<dbReference type="PROSITE" id="PS50112">
    <property type="entry name" value="PAS"/>
    <property type="match status" value="1"/>
</dbReference>
<feature type="transmembrane region" description="Helical" evidence="1">
    <location>
        <begin position="83"/>
        <end position="102"/>
    </location>
</feature>
<feature type="transmembrane region" description="Helical" evidence="1">
    <location>
        <begin position="47"/>
        <end position="71"/>
    </location>
</feature>
<feature type="transmembrane region" description="Helical" evidence="1">
    <location>
        <begin position="109"/>
        <end position="127"/>
    </location>
</feature>
<dbReference type="Pfam" id="PF00989">
    <property type="entry name" value="PAS"/>
    <property type="match status" value="1"/>
</dbReference>
<dbReference type="SMART" id="SM00091">
    <property type="entry name" value="PAS"/>
    <property type="match status" value="1"/>
</dbReference>
<feature type="transmembrane region" description="Helical" evidence="1">
    <location>
        <begin position="212"/>
        <end position="235"/>
    </location>
</feature>
<dbReference type="CDD" id="cd00130">
    <property type="entry name" value="PAS"/>
    <property type="match status" value="1"/>
</dbReference>
<dbReference type="Proteomes" id="UP001595593">
    <property type="component" value="Unassembled WGS sequence"/>
</dbReference>
<name>A0ABV7G728_9PROT</name>
<dbReference type="InterPro" id="IPR001633">
    <property type="entry name" value="EAL_dom"/>
</dbReference>
<evidence type="ECO:0000313" key="6">
    <source>
        <dbReference type="EMBL" id="MFC3126802.1"/>
    </source>
</evidence>
<keyword evidence="7" id="KW-1185">Reference proteome</keyword>
<dbReference type="Pfam" id="PF00990">
    <property type="entry name" value="GGDEF"/>
    <property type="match status" value="1"/>
</dbReference>
<protein>
    <submittedName>
        <fullName evidence="6">EAL domain-containing protein</fullName>
    </submittedName>
</protein>
<feature type="transmembrane region" description="Helical" evidence="1">
    <location>
        <begin position="16"/>
        <end position="35"/>
    </location>
</feature>
<dbReference type="SMART" id="SM00052">
    <property type="entry name" value="EAL"/>
    <property type="match status" value="1"/>
</dbReference>
<dbReference type="InterPro" id="IPR043128">
    <property type="entry name" value="Rev_trsase/Diguanyl_cyclase"/>
</dbReference>
<dbReference type="SUPFAM" id="SSF55785">
    <property type="entry name" value="PYP-like sensor domain (PAS domain)"/>
    <property type="match status" value="1"/>
</dbReference>
<keyword evidence="1" id="KW-0812">Transmembrane</keyword>
<dbReference type="PROSITE" id="PS50883">
    <property type="entry name" value="EAL"/>
    <property type="match status" value="1"/>
</dbReference>
<dbReference type="Gene3D" id="3.30.70.270">
    <property type="match status" value="1"/>
</dbReference>
<dbReference type="CDD" id="cd01948">
    <property type="entry name" value="EAL"/>
    <property type="match status" value="1"/>
</dbReference>
<dbReference type="InterPro" id="IPR013767">
    <property type="entry name" value="PAS_fold"/>
</dbReference>
<dbReference type="SUPFAM" id="SSF141868">
    <property type="entry name" value="EAL domain-like"/>
    <property type="match status" value="1"/>
</dbReference>
<dbReference type="InterPro" id="IPR035919">
    <property type="entry name" value="EAL_sf"/>
</dbReference>
<dbReference type="PROSITE" id="PS50924">
    <property type="entry name" value="MHYT"/>
    <property type="match status" value="1"/>
</dbReference>
<dbReference type="InterPro" id="IPR000160">
    <property type="entry name" value="GGDEF_dom"/>
</dbReference>
<evidence type="ECO:0000259" key="5">
    <source>
        <dbReference type="PROSITE" id="PS50924"/>
    </source>
</evidence>
<evidence type="ECO:0000259" key="3">
    <source>
        <dbReference type="PROSITE" id="PS50883"/>
    </source>
</evidence>
<feature type="domain" description="MHYT" evidence="5">
    <location>
        <begin position="12"/>
        <end position="198"/>
    </location>
</feature>
<proteinExistence type="predicted"/>
<dbReference type="InterPro" id="IPR029787">
    <property type="entry name" value="Nucleotide_cyclase"/>
</dbReference>
<dbReference type="InterPro" id="IPR000014">
    <property type="entry name" value="PAS"/>
</dbReference>
<evidence type="ECO:0000259" key="4">
    <source>
        <dbReference type="PROSITE" id="PS50887"/>
    </source>
</evidence>
<evidence type="ECO:0000256" key="1">
    <source>
        <dbReference type="PROSITE-ProRule" id="PRU00244"/>
    </source>
</evidence>
<dbReference type="InterPro" id="IPR052155">
    <property type="entry name" value="Biofilm_reg_signaling"/>
</dbReference>
<dbReference type="InterPro" id="IPR035965">
    <property type="entry name" value="PAS-like_dom_sf"/>
</dbReference>
<gene>
    <name evidence="6" type="ORF">ACFOD4_17190</name>
</gene>
<feature type="transmembrane region" description="Helical" evidence="1">
    <location>
        <begin position="173"/>
        <end position="200"/>
    </location>
</feature>
<dbReference type="NCBIfam" id="TIGR00254">
    <property type="entry name" value="GGDEF"/>
    <property type="match status" value="1"/>
</dbReference>
<dbReference type="Pfam" id="PF00563">
    <property type="entry name" value="EAL"/>
    <property type="match status" value="1"/>
</dbReference>
<evidence type="ECO:0000259" key="2">
    <source>
        <dbReference type="PROSITE" id="PS50112"/>
    </source>
</evidence>
<keyword evidence="1" id="KW-1133">Transmembrane helix</keyword>
<accession>A0ABV7G728</accession>
<sequence>MDRVWTCLTQEHDAKLVVLAAVICIGGAFIGLGVLRRAAAATARARAGWLVMGGMTAGSAVWCTHFVAMLAYEPAHYLGFQPLLTLASLVLVILSATAGFALAISSLPAAAMLGGAVFGLGASAMHYTGMEAFGANGILLYDLPLLTASVLLSVLLCVAALSQALTQRGGWDLAGAVLLFCLGIVALHFTGMGAVLLLPLPYDLRAQGNGHGVLALAIGLVALMVMSATAAAWLIDHQNRAEDLLRMRRLVDSAIEGLAVIQDDRIVEANASLQALTGLSRTQLMGQKMPGDLLPVLVMPEGEATVETQLRRPDGSLVDVELVVRENVPLPGKRVFALRDLRERREQERRLRHLALHDALTGLPNRSGFGQQIDPVLRDAGLARRRLALLRIGLNRFKEINDLHGHSVGDALLRDYAAVLAALTPPGGLTARLGGDEFVLLLPFAELHEVQSLAASMVEVGTKARPQGSGTTAAIGIALFPDDAGDAEALMANADVAMRRAKSTPAADICFYQARMDAVVRDRRRLADDLRMAPGAGQLSLHYQRQVETGTGRVSGHEALMRWQHPVRGFVSPAEFIPVAEATGLILMLGEWALRTACVQAVAEPRLGKVAVNLSPVQFRQPGLPALVADVLRQTGLPPSRLELEITESTLMQDPARTLEMLREIKSLGVSVAMDDFGTGHSSLATLRAFPFDKIKLDRSFMPEVDSNQQARAILRAVLGIGRGLGIPVLAEGVETSAVLDSLRDEGCAEAQGYLLGRPLPVQALDFPDTSKEAA</sequence>
<dbReference type="Gene3D" id="3.30.450.20">
    <property type="entry name" value="PAS domain"/>
    <property type="match status" value="1"/>
</dbReference>
<feature type="domain" description="GGDEF" evidence="4">
    <location>
        <begin position="385"/>
        <end position="514"/>
    </location>
</feature>
<feature type="transmembrane region" description="Helical" evidence="1">
    <location>
        <begin position="139"/>
        <end position="161"/>
    </location>
</feature>
<dbReference type="PROSITE" id="PS50887">
    <property type="entry name" value="GGDEF"/>
    <property type="match status" value="1"/>
</dbReference>
<dbReference type="SUPFAM" id="SSF55073">
    <property type="entry name" value="Nucleotide cyclase"/>
    <property type="match status" value="1"/>
</dbReference>
<dbReference type="RefSeq" id="WP_379598379.1">
    <property type="nucleotide sequence ID" value="NZ_JBHRTN010000018.1"/>
</dbReference>
<organism evidence="6 7">
    <name type="scientific">Teichococcus globiformis</name>
    <dbReference type="NCBI Taxonomy" id="2307229"/>
    <lineage>
        <taxon>Bacteria</taxon>
        <taxon>Pseudomonadati</taxon>
        <taxon>Pseudomonadota</taxon>
        <taxon>Alphaproteobacteria</taxon>
        <taxon>Acetobacterales</taxon>
        <taxon>Roseomonadaceae</taxon>
        <taxon>Roseomonas</taxon>
    </lineage>
</organism>
<evidence type="ECO:0000313" key="7">
    <source>
        <dbReference type="Proteomes" id="UP001595593"/>
    </source>
</evidence>
<feature type="domain" description="PAS" evidence="2">
    <location>
        <begin position="263"/>
        <end position="312"/>
    </location>
</feature>
<dbReference type="Pfam" id="PF03707">
    <property type="entry name" value="MHYT"/>
    <property type="match status" value="2"/>
</dbReference>
<dbReference type="PANTHER" id="PTHR44757:SF2">
    <property type="entry name" value="BIOFILM ARCHITECTURE MAINTENANCE PROTEIN MBAA"/>
    <property type="match status" value="1"/>
</dbReference>
<keyword evidence="1" id="KW-0472">Membrane</keyword>
<dbReference type="InterPro" id="IPR005330">
    <property type="entry name" value="MHYT_dom"/>
</dbReference>
<dbReference type="CDD" id="cd01949">
    <property type="entry name" value="GGDEF"/>
    <property type="match status" value="1"/>
</dbReference>
<dbReference type="Gene3D" id="3.20.20.450">
    <property type="entry name" value="EAL domain"/>
    <property type="match status" value="1"/>
</dbReference>
<dbReference type="EMBL" id="JBHRTN010000018">
    <property type="protein sequence ID" value="MFC3126802.1"/>
    <property type="molecule type" value="Genomic_DNA"/>
</dbReference>
<dbReference type="PANTHER" id="PTHR44757">
    <property type="entry name" value="DIGUANYLATE CYCLASE DGCP"/>
    <property type="match status" value="1"/>
</dbReference>
<feature type="domain" description="EAL" evidence="3">
    <location>
        <begin position="523"/>
        <end position="773"/>
    </location>
</feature>
<comment type="caution">
    <text evidence="6">The sequence shown here is derived from an EMBL/GenBank/DDBJ whole genome shotgun (WGS) entry which is preliminary data.</text>
</comment>
<reference evidence="7" key="1">
    <citation type="journal article" date="2019" name="Int. J. Syst. Evol. Microbiol.">
        <title>The Global Catalogue of Microorganisms (GCM) 10K type strain sequencing project: providing services to taxonomists for standard genome sequencing and annotation.</title>
        <authorList>
            <consortium name="The Broad Institute Genomics Platform"/>
            <consortium name="The Broad Institute Genome Sequencing Center for Infectious Disease"/>
            <person name="Wu L."/>
            <person name="Ma J."/>
        </authorList>
    </citation>
    <scope>NUCLEOTIDE SEQUENCE [LARGE SCALE GENOMIC DNA]</scope>
    <source>
        <strain evidence="7">KCTC 52094</strain>
    </source>
</reference>
<dbReference type="SMART" id="SM00267">
    <property type="entry name" value="GGDEF"/>
    <property type="match status" value="1"/>
</dbReference>